<sequence>MNVLNNLHDGRRIVDASSIQEKIDNALPDGYKLNLPNYEIDKLNYRNHR</sequence>
<proteinExistence type="predicted"/>
<dbReference type="Proteomes" id="UP000054359">
    <property type="component" value="Unassembled WGS sequence"/>
</dbReference>
<organism evidence="1 2">
    <name type="scientific">Stegodyphus mimosarum</name>
    <name type="common">African social velvet spider</name>
    <dbReference type="NCBI Taxonomy" id="407821"/>
    <lineage>
        <taxon>Eukaryota</taxon>
        <taxon>Metazoa</taxon>
        <taxon>Ecdysozoa</taxon>
        <taxon>Arthropoda</taxon>
        <taxon>Chelicerata</taxon>
        <taxon>Arachnida</taxon>
        <taxon>Araneae</taxon>
        <taxon>Araneomorphae</taxon>
        <taxon>Entelegynae</taxon>
        <taxon>Eresoidea</taxon>
        <taxon>Eresidae</taxon>
        <taxon>Stegodyphus</taxon>
    </lineage>
</organism>
<evidence type="ECO:0000313" key="2">
    <source>
        <dbReference type="Proteomes" id="UP000054359"/>
    </source>
</evidence>
<keyword evidence="2" id="KW-1185">Reference proteome</keyword>
<accession>A0A087TC41</accession>
<dbReference type="EMBL" id="KK114545">
    <property type="protein sequence ID" value="KFM62680.1"/>
    <property type="molecule type" value="Genomic_DNA"/>
</dbReference>
<name>A0A087TC41_STEMI</name>
<evidence type="ECO:0000313" key="1">
    <source>
        <dbReference type="EMBL" id="KFM62680.1"/>
    </source>
</evidence>
<protein>
    <submittedName>
        <fullName evidence="1">Uncharacterized protein</fullName>
    </submittedName>
</protein>
<gene>
    <name evidence="1" type="ORF">X975_16326</name>
</gene>
<dbReference type="OrthoDB" id="416253at2759"/>
<dbReference type="AlphaFoldDB" id="A0A087TC41"/>
<reference evidence="1 2" key="1">
    <citation type="submission" date="2013-11" db="EMBL/GenBank/DDBJ databases">
        <title>Genome sequencing of Stegodyphus mimosarum.</title>
        <authorList>
            <person name="Bechsgaard J."/>
        </authorList>
    </citation>
    <scope>NUCLEOTIDE SEQUENCE [LARGE SCALE GENOMIC DNA]</scope>
</reference>
<feature type="non-terminal residue" evidence="1">
    <location>
        <position position="49"/>
    </location>
</feature>